<name>A0A382WZY4_9ZZZZ</name>
<reference evidence="1" key="1">
    <citation type="submission" date="2018-05" db="EMBL/GenBank/DDBJ databases">
        <authorList>
            <person name="Lanie J.A."/>
            <person name="Ng W.-L."/>
            <person name="Kazmierczak K.M."/>
            <person name="Andrzejewski T.M."/>
            <person name="Davidsen T.M."/>
            <person name="Wayne K.J."/>
            <person name="Tettelin H."/>
            <person name="Glass J.I."/>
            <person name="Rusch D."/>
            <person name="Podicherti R."/>
            <person name="Tsui H.-C.T."/>
            <person name="Winkler M.E."/>
        </authorList>
    </citation>
    <scope>NUCLEOTIDE SEQUENCE</scope>
</reference>
<dbReference type="AlphaFoldDB" id="A0A382WZY4"/>
<gene>
    <name evidence="1" type="ORF">METZ01_LOCUS417370</name>
</gene>
<organism evidence="1">
    <name type="scientific">marine metagenome</name>
    <dbReference type="NCBI Taxonomy" id="408172"/>
    <lineage>
        <taxon>unclassified sequences</taxon>
        <taxon>metagenomes</taxon>
        <taxon>ecological metagenomes</taxon>
    </lineage>
</organism>
<evidence type="ECO:0000313" key="1">
    <source>
        <dbReference type="EMBL" id="SVD64516.1"/>
    </source>
</evidence>
<dbReference type="EMBL" id="UINC01163937">
    <property type="protein sequence ID" value="SVD64516.1"/>
    <property type="molecule type" value="Genomic_DNA"/>
</dbReference>
<feature type="non-terminal residue" evidence="1">
    <location>
        <position position="135"/>
    </location>
</feature>
<protein>
    <submittedName>
        <fullName evidence="1">Uncharacterized protein</fullName>
    </submittedName>
</protein>
<proteinExistence type="predicted"/>
<accession>A0A382WZY4</accession>
<feature type="non-terminal residue" evidence="1">
    <location>
        <position position="1"/>
    </location>
</feature>
<sequence>VSTLAHIFEATGMATIVLGSIKEQVESTTPPRALCCDFPLGRPLGEPQNPEFQHRVLESAFQLLEAEEPTIKEYDVSIPDTADEILACPLPPRYDPDLHPALDEVRGLRPAYDRAIEKYGNRIGMGRTVDLENLE</sequence>